<gene>
    <name evidence="3" type="ORF">CLSA_c29290</name>
</gene>
<name>U5MWB3_CLOSA</name>
<dbReference type="OrthoDB" id="343110at2"/>
<dbReference type="InterPro" id="IPR014973">
    <property type="entry name" value="DUF1835"/>
</dbReference>
<proteinExistence type="predicted"/>
<protein>
    <recommendedName>
        <fullName evidence="5">DUF1835 domain-containing protein</fullName>
    </recommendedName>
</protein>
<evidence type="ECO:0008006" key="5">
    <source>
        <dbReference type="Google" id="ProtNLM"/>
    </source>
</evidence>
<dbReference type="Pfam" id="PF08874">
    <property type="entry name" value="DUF1835"/>
    <property type="match status" value="1"/>
</dbReference>
<dbReference type="AlphaFoldDB" id="U5MWB3"/>
<dbReference type="RefSeq" id="WP_022747041.1">
    <property type="nucleotide sequence ID" value="NC_022571.1"/>
</dbReference>
<organism evidence="3 4">
    <name type="scientific">Clostridium saccharobutylicum DSM 13864</name>
    <dbReference type="NCBI Taxonomy" id="1345695"/>
    <lineage>
        <taxon>Bacteria</taxon>
        <taxon>Bacillati</taxon>
        <taxon>Bacillota</taxon>
        <taxon>Clostridia</taxon>
        <taxon>Eubacteriales</taxon>
        <taxon>Clostridiaceae</taxon>
        <taxon>Clostridium</taxon>
    </lineage>
</organism>
<dbReference type="EMBL" id="CP006721">
    <property type="protein sequence ID" value="AGX43896.1"/>
    <property type="molecule type" value="Genomic_DNA"/>
</dbReference>
<evidence type="ECO:0000313" key="3">
    <source>
        <dbReference type="EMBL" id="AGX43896.1"/>
    </source>
</evidence>
<dbReference type="Pfam" id="PF12395">
    <property type="entry name" value="DUF3658"/>
    <property type="match status" value="1"/>
</dbReference>
<dbReference type="HOGENOM" id="CLU_810635_0_0_9"/>
<feature type="domain" description="DUF3658" evidence="2">
    <location>
        <begin position="157"/>
        <end position="263"/>
    </location>
</feature>
<dbReference type="GeneID" id="55475313"/>
<accession>U5MWB3</accession>
<dbReference type="PATRIC" id="fig|1345695.10.peg.1011"/>
<evidence type="ECO:0000259" key="2">
    <source>
        <dbReference type="Pfam" id="PF12395"/>
    </source>
</evidence>
<feature type="domain" description="DUF1835" evidence="1">
    <location>
        <begin position="5"/>
        <end position="126"/>
    </location>
</feature>
<dbReference type="Proteomes" id="UP000017118">
    <property type="component" value="Chromosome"/>
</dbReference>
<dbReference type="KEGG" id="csb:CLSA_c29290"/>
<keyword evidence="4" id="KW-1185">Reference proteome</keyword>
<dbReference type="InterPro" id="IPR022123">
    <property type="entry name" value="DUF3658"/>
</dbReference>
<sequence length="345" mass="40771">MSKIIHIVFSESAEGSFRQAVKKEYISMDKLIALYDNLSNGLINNLKDIKNRKEWWNELNGEEEYFYCEIDEFEDNYKKFYDDISKINDGDIVYLWYGHCNREICGMMYTLYLLKDKEIDSYVINVSDKIIENNQGRIFTYIANSASEIIPEKLVEYLKLARKIEVDEYKKLLNQWDELTKENSLLRSYINGNMESVSEDYFDIDILKFTNEEYRKSARTVGEVLGNTEPRITDDYIFWRIRKLVKLGKISFKGKFGIMREMEICITNDGLKYLSSDNEAMDFWNERKKSDERKLEFINDIKEQGRLEERIKIAKNLLGVLDIETIADKTGLTIGQVRNLNIEEK</sequence>
<evidence type="ECO:0000259" key="1">
    <source>
        <dbReference type="Pfam" id="PF08874"/>
    </source>
</evidence>
<reference evidence="3 4" key="1">
    <citation type="journal article" date="2013" name="Genome Announc.">
        <title>Complete Genome Sequence of the Solvent Producer Clostridium saccharobutylicum NCP262 (DSM 13864).</title>
        <authorList>
            <person name="Poehlein A."/>
            <person name="Hartwich K."/>
            <person name="Krabben P."/>
            <person name="Ehrenreich A."/>
            <person name="Liebl W."/>
            <person name="Durre P."/>
            <person name="Gottschalk G."/>
            <person name="Daniel R."/>
        </authorList>
    </citation>
    <scope>NUCLEOTIDE SEQUENCE [LARGE SCALE GENOMIC DNA]</scope>
    <source>
        <strain evidence="3">DSM 13864</strain>
    </source>
</reference>
<evidence type="ECO:0000313" key="4">
    <source>
        <dbReference type="Proteomes" id="UP000017118"/>
    </source>
</evidence>
<dbReference type="eggNOG" id="ENOG502Z939">
    <property type="taxonomic scope" value="Bacteria"/>
</dbReference>